<dbReference type="RefSeq" id="WP_357972630.1">
    <property type="nucleotide sequence ID" value="NZ_JBFAIH010000001.1"/>
</dbReference>
<comment type="caution">
    <text evidence="5">The sequence shown here is derived from an EMBL/GenBank/DDBJ whole genome shotgun (WGS) entry which is preliminary data.</text>
</comment>
<dbReference type="PANTHER" id="PTHR46796">
    <property type="entry name" value="HTH-TYPE TRANSCRIPTIONAL ACTIVATOR RHAS-RELATED"/>
    <property type="match status" value="1"/>
</dbReference>
<protein>
    <submittedName>
        <fullName evidence="5">Helix-turn-helix transcriptional regulator</fullName>
    </submittedName>
</protein>
<accession>A0ABV3F1M2</accession>
<keyword evidence="1" id="KW-0805">Transcription regulation</keyword>
<dbReference type="Proteomes" id="UP001551658">
    <property type="component" value="Unassembled WGS sequence"/>
</dbReference>
<proteinExistence type="predicted"/>
<evidence type="ECO:0000256" key="1">
    <source>
        <dbReference type="ARBA" id="ARBA00023015"/>
    </source>
</evidence>
<evidence type="ECO:0000256" key="3">
    <source>
        <dbReference type="ARBA" id="ARBA00023163"/>
    </source>
</evidence>
<dbReference type="PANTHER" id="PTHR46796:SF15">
    <property type="entry name" value="BLL1074 PROTEIN"/>
    <property type="match status" value="1"/>
</dbReference>
<gene>
    <name evidence="5" type="ORF">AB0H72_02715</name>
</gene>
<evidence type="ECO:0000256" key="2">
    <source>
        <dbReference type="ARBA" id="ARBA00023125"/>
    </source>
</evidence>
<reference evidence="5 6" key="1">
    <citation type="submission" date="2024-06" db="EMBL/GenBank/DDBJ databases">
        <title>The Natural Products Discovery Center: Release of the First 8490 Sequenced Strains for Exploring Actinobacteria Biosynthetic Diversity.</title>
        <authorList>
            <person name="Kalkreuter E."/>
            <person name="Kautsar S.A."/>
            <person name="Yang D."/>
            <person name="Bader C.D."/>
            <person name="Teijaro C.N."/>
            <person name="Fluegel L."/>
            <person name="Davis C.M."/>
            <person name="Simpson J.R."/>
            <person name="Lauterbach L."/>
            <person name="Steele A.D."/>
            <person name="Gui C."/>
            <person name="Meng S."/>
            <person name="Li G."/>
            <person name="Viehrig K."/>
            <person name="Ye F."/>
            <person name="Su P."/>
            <person name="Kiefer A.F."/>
            <person name="Nichols A."/>
            <person name="Cepeda A.J."/>
            <person name="Yan W."/>
            <person name="Fan B."/>
            <person name="Jiang Y."/>
            <person name="Adhikari A."/>
            <person name="Zheng C.-J."/>
            <person name="Schuster L."/>
            <person name="Cowan T.M."/>
            <person name="Smanski M.J."/>
            <person name="Chevrette M.G."/>
            <person name="De Carvalho L.P.S."/>
            <person name="Shen B."/>
        </authorList>
    </citation>
    <scope>NUCLEOTIDE SEQUENCE [LARGE SCALE GENOMIC DNA]</scope>
    <source>
        <strain evidence="5 6">NPDC050671</strain>
    </source>
</reference>
<name>A0ABV3F1M2_9NOCA</name>
<dbReference type="SMART" id="SM00342">
    <property type="entry name" value="HTH_ARAC"/>
    <property type="match status" value="1"/>
</dbReference>
<feature type="domain" description="HTH araC/xylS-type" evidence="4">
    <location>
        <begin position="133"/>
        <end position="229"/>
    </location>
</feature>
<evidence type="ECO:0000313" key="6">
    <source>
        <dbReference type="Proteomes" id="UP001551658"/>
    </source>
</evidence>
<keyword evidence="2" id="KW-0238">DNA-binding</keyword>
<dbReference type="Pfam" id="PF20240">
    <property type="entry name" value="DUF6597"/>
    <property type="match status" value="1"/>
</dbReference>
<dbReference type="InterPro" id="IPR046532">
    <property type="entry name" value="DUF6597"/>
</dbReference>
<dbReference type="EMBL" id="JBFAIH010000001">
    <property type="protein sequence ID" value="MEV0361592.1"/>
    <property type="molecule type" value="Genomic_DNA"/>
</dbReference>
<organism evidence="5 6">
    <name type="scientific">Nocardia fusca</name>
    <dbReference type="NCBI Taxonomy" id="941183"/>
    <lineage>
        <taxon>Bacteria</taxon>
        <taxon>Bacillati</taxon>
        <taxon>Actinomycetota</taxon>
        <taxon>Actinomycetes</taxon>
        <taxon>Mycobacteriales</taxon>
        <taxon>Nocardiaceae</taxon>
        <taxon>Nocardia</taxon>
    </lineage>
</organism>
<dbReference type="InterPro" id="IPR018060">
    <property type="entry name" value="HTH_AraC"/>
</dbReference>
<dbReference type="InterPro" id="IPR050204">
    <property type="entry name" value="AraC_XylS_family_regulators"/>
</dbReference>
<keyword evidence="6" id="KW-1185">Reference proteome</keyword>
<dbReference type="Gene3D" id="1.10.10.60">
    <property type="entry name" value="Homeodomain-like"/>
    <property type="match status" value="1"/>
</dbReference>
<dbReference type="PROSITE" id="PS01124">
    <property type="entry name" value="HTH_ARAC_FAMILY_2"/>
    <property type="match status" value="1"/>
</dbReference>
<keyword evidence="3" id="KW-0804">Transcription</keyword>
<evidence type="ECO:0000259" key="4">
    <source>
        <dbReference type="PROSITE" id="PS01124"/>
    </source>
</evidence>
<sequence length="235" mass="24782">MGVYREYRPPTGLEAVAACVWESDALVGGTQRVVPDGCVDLVWLGTRLLVVGADTKPLVWQATGESAGGIRIRPGMAGAVLGIPADEVRDQQIPLSLLWPGVADWADERATADLSTRLRLLTEAVLDRKAGPDPLVDAAVSRLGNCGARVAAVADDLGVSERHLHRRVTAAVGYGPKFLARVIRLRGLLALGAGSLADRAHAVGYAGQAHMTAEVRRLTGLTPVRFLKDATLTAA</sequence>
<dbReference type="Pfam" id="PF12833">
    <property type="entry name" value="HTH_18"/>
    <property type="match status" value="1"/>
</dbReference>
<evidence type="ECO:0000313" key="5">
    <source>
        <dbReference type="EMBL" id="MEV0361592.1"/>
    </source>
</evidence>